<dbReference type="InterPro" id="IPR018517">
    <property type="entry name" value="tRNA_hU_synthase_CS"/>
</dbReference>
<keyword evidence="2" id="KW-0285">Flavoprotein</keyword>
<evidence type="ECO:0000256" key="1">
    <source>
        <dbReference type="ARBA" id="ARBA00001917"/>
    </source>
</evidence>
<dbReference type="GO" id="GO:0005737">
    <property type="term" value="C:cytoplasm"/>
    <property type="evidence" value="ECO:0007669"/>
    <property type="project" value="TreeGrafter"/>
</dbReference>
<organism evidence="7 8">
    <name type="scientific">Steinernema glaseri</name>
    <dbReference type="NCBI Taxonomy" id="37863"/>
    <lineage>
        <taxon>Eukaryota</taxon>
        <taxon>Metazoa</taxon>
        <taxon>Ecdysozoa</taxon>
        <taxon>Nematoda</taxon>
        <taxon>Chromadorea</taxon>
        <taxon>Rhabditida</taxon>
        <taxon>Tylenchina</taxon>
        <taxon>Panagrolaimomorpha</taxon>
        <taxon>Strongyloidoidea</taxon>
        <taxon>Steinernematidae</taxon>
        <taxon>Steinernema</taxon>
    </lineage>
</organism>
<dbReference type="Proteomes" id="UP000095287">
    <property type="component" value="Unplaced"/>
</dbReference>
<evidence type="ECO:0000313" key="8">
    <source>
        <dbReference type="WBParaSite" id="L893_g7855.t1"/>
    </source>
</evidence>
<dbReference type="PANTHER" id="PTHR45936:SF1">
    <property type="entry name" value="TRNA-DIHYDROURIDINE(20) SYNTHASE [NAD(P)+]-LIKE"/>
    <property type="match status" value="1"/>
</dbReference>
<dbReference type="PROSITE" id="PS01136">
    <property type="entry name" value="UPF0034"/>
    <property type="match status" value="1"/>
</dbReference>
<reference evidence="8" key="1">
    <citation type="submission" date="2016-11" db="UniProtKB">
        <authorList>
            <consortium name="WormBaseParasite"/>
        </authorList>
    </citation>
    <scope>IDENTIFICATION</scope>
</reference>
<sequence>MTVRPASDSSFYAGKTILAPMVRAGRTPLCMLALKNGADLVYTEEIVDQRLLLSKRVENEALGTIDYVVESEVVLRIDPVKEKPRLFRQGDIGAIDVNMGCPKPFSISGGMGAALLSEPEKVKEILTALVEVAEVPVSCKIRVLDSREETLKFAKMVESCGVAAIGVHGRRRAERPGDANRNEEIREIAEALRIPVIANGGSSQIKCYEDIEKFRESSGASSVMIARKALSSPSIFRKEGLKTMKEEIEDFLDFVCEYDENFTTTKYVVQRILGGEQEFDPRGRQTVLSITVLEICKAWGREAKYEECKKAQLRHSHKRHWEPDPKTGICFFDISFPPKRLRMNAGAGSPKCVLNRYCDEMEYGRPKYHLIQRQSDGRYEAVAELCGKKYSSRIPQPNKKMAEQVAALVALVGLEQRDRLEGEWED</sequence>
<dbReference type="AlphaFoldDB" id="A0A1I8ANN0"/>
<keyword evidence="4" id="KW-0819">tRNA processing</keyword>
<dbReference type="Gene3D" id="3.20.20.70">
    <property type="entry name" value="Aldolase class I"/>
    <property type="match status" value="1"/>
</dbReference>
<feature type="domain" description="DRBM" evidence="6">
    <location>
        <begin position="350"/>
        <end position="415"/>
    </location>
</feature>
<dbReference type="GO" id="GO:0050660">
    <property type="term" value="F:flavin adenine dinucleotide binding"/>
    <property type="evidence" value="ECO:0007669"/>
    <property type="project" value="InterPro"/>
</dbReference>
<dbReference type="PANTHER" id="PTHR45936">
    <property type="entry name" value="TRNA-DIHYDROURIDINE(20) SYNTHASE [NAD(P)+]-LIKE"/>
    <property type="match status" value="1"/>
</dbReference>
<dbReference type="Pfam" id="PF01207">
    <property type="entry name" value="Dus"/>
    <property type="match status" value="1"/>
</dbReference>
<dbReference type="WBParaSite" id="L893_g7855.t1">
    <property type="protein sequence ID" value="L893_g7855.t1"/>
    <property type="gene ID" value="L893_g7855"/>
</dbReference>
<protein>
    <submittedName>
        <fullName evidence="8">DRBM domain-containing protein</fullName>
    </submittedName>
</protein>
<keyword evidence="7" id="KW-1185">Reference proteome</keyword>
<dbReference type="InterPro" id="IPR013785">
    <property type="entry name" value="Aldolase_TIM"/>
</dbReference>
<keyword evidence="3" id="KW-0288">FMN</keyword>
<dbReference type="InterPro" id="IPR014720">
    <property type="entry name" value="dsRBD_dom"/>
</dbReference>
<accession>A0A1I8ANN0</accession>
<dbReference type="InterPro" id="IPR052582">
    <property type="entry name" value="tRNA-DUS-like"/>
</dbReference>
<evidence type="ECO:0000259" key="6">
    <source>
        <dbReference type="SMART" id="SM00358"/>
    </source>
</evidence>
<evidence type="ECO:0000313" key="7">
    <source>
        <dbReference type="Proteomes" id="UP000095287"/>
    </source>
</evidence>
<name>A0A1I8ANN0_9BILA</name>
<dbReference type="Gene3D" id="3.30.160.20">
    <property type="match status" value="1"/>
</dbReference>
<dbReference type="Pfam" id="PF00035">
    <property type="entry name" value="dsrm"/>
    <property type="match status" value="1"/>
</dbReference>
<dbReference type="InterPro" id="IPR035587">
    <property type="entry name" value="DUS-like_FMN-bd"/>
</dbReference>
<dbReference type="SMART" id="SM00358">
    <property type="entry name" value="DSRM"/>
    <property type="match status" value="1"/>
</dbReference>
<proteinExistence type="predicted"/>
<dbReference type="GO" id="GO:0017150">
    <property type="term" value="F:tRNA dihydrouridine synthase activity"/>
    <property type="evidence" value="ECO:0007669"/>
    <property type="project" value="InterPro"/>
</dbReference>
<dbReference type="SUPFAM" id="SSF51395">
    <property type="entry name" value="FMN-linked oxidoreductases"/>
    <property type="match status" value="1"/>
</dbReference>
<dbReference type="SUPFAM" id="SSF54768">
    <property type="entry name" value="dsRNA-binding domain-like"/>
    <property type="match status" value="1"/>
</dbReference>
<dbReference type="CDD" id="cd02801">
    <property type="entry name" value="DUS_like_FMN"/>
    <property type="match status" value="1"/>
</dbReference>
<evidence type="ECO:0000256" key="5">
    <source>
        <dbReference type="ARBA" id="ARBA00023002"/>
    </source>
</evidence>
<evidence type="ECO:0000256" key="3">
    <source>
        <dbReference type="ARBA" id="ARBA00022643"/>
    </source>
</evidence>
<comment type="cofactor">
    <cofactor evidence="1">
        <name>FMN</name>
        <dbReference type="ChEBI" id="CHEBI:58210"/>
    </cofactor>
</comment>
<keyword evidence="5" id="KW-0560">Oxidoreductase</keyword>
<evidence type="ECO:0000256" key="4">
    <source>
        <dbReference type="ARBA" id="ARBA00022694"/>
    </source>
</evidence>
<evidence type="ECO:0000256" key="2">
    <source>
        <dbReference type="ARBA" id="ARBA00022630"/>
    </source>
</evidence>